<dbReference type="STRING" id="47428.A0A284S6U7"/>
<dbReference type="OrthoDB" id="2418900at2759"/>
<dbReference type="InterPro" id="IPR041078">
    <property type="entry name" value="Plavaka"/>
</dbReference>
<gene>
    <name evidence="2" type="ORF">ARMOST_20215</name>
</gene>
<evidence type="ECO:0000256" key="1">
    <source>
        <dbReference type="SAM" id="MobiDB-lite"/>
    </source>
</evidence>
<keyword evidence="3" id="KW-1185">Reference proteome</keyword>
<feature type="region of interest" description="Disordered" evidence="1">
    <location>
        <begin position="47"/>
        <end position="76"/>
    </location>
</feature>
<dbReference type="AlphaFoldDB" id="A0A284S6U7"/>
<dbReference type="Pfam" id="PF18759">
    <property type="entry name" value="Plavaka"/>
    <property type="match status" value="2"/>
</dbReference>
<protein>
    <submittedName>
        <fullName evidence="2">Uncharacterized protein</fullName>
    </submittedName>
</protein>
<evidence type="ECO:0000313" key="2">
    <source>
        <dbReference type="EMBL" id="SJL16686.1"/>
    </source>
</evidence>
<sequence length="500" mass="57423">MQCQFISQRTKPANELCVMNSNQQYLEQIISLPDIIDINPNSLDTTLGESSIAENSSAAPESSPSSTPDQYDIDATRPAPTVSIEDVEDEESDPRQQQCYMQAFPEEKATGATYGTGRTLFEKIHDETVLKWGQVLGPFKDDDEWQFAKWIIKHVGHNAADELLQLNMIQNGAKLSFKRKDDFLARIDQLPEGVAWNLQSMKLTELELWWHDPVEVIKDLMGNPAFHEVMKYAPEKLFEDVAGESEVINEMWTAEWWWKLQEVLPFGTTISAWPVYLTIGNISKEVRREASSYATVLIGYLPVGKFDCYTDKARQFARYQLFHHCMSIIMKSVAEAGRKGTAITCTDGFIRNAWPILAAYVADYPEQCLIACCKENRCPICTVTPNQRGENCSCPYHDLQSTLDMLKRKGRGKSSPAFNKQWEDLGLRPVFQPFWQDLPFLNIFQVFTPDLLHQLHKGVFKDHLVQWCMTLIGKNEMDKWFRAMVDYDLLYWTISKIYCD</sequence>
<organism evidence="2 3">
    <name type="scientific">Armillaria ostoyae</name>
    <name type="common">Armillaria root rot fungus</name>
    <dbReference type="NCBI Taxonomy" id="47428"/>
    <lineage>
        <taxon>Eukaryota</taxon>
        <taxon>Fungi</taxon>
        <taxon>Dikarya</taxon>
        <taxon>Basidiomycota</taxon>
        <taxon>Agaricomycotina</taxon>
        <taxon>Agaricomycetes</taxon>
        <taxon>Agaricomycetidae</taxon>
        <taxon>Agaricales</taxon>
        <taxon>Marasmiineae</taxon>
        <taxon>Physalacriaceae</taxon>
        <taxon>Armillaria</taxon>
    </lineage>
</organism>
<dbReference type="OMA" id="ANELCVM"/>
<proteinExistence type="predicted"/>
<dbReference type="EMBL" id="FUEG01000037">
    <property type="protein sequence ID" value="SJL16686.1"/>
    <property type="molecule type" value="Genomic_DNA"/>
</dbReference>
<reference evidence="3" key="1">
    <citation type="journal article" date="2017" name="Nat. Ecol. Evol.">
        <title>Genome expansion and lineage-specific genetic innovations in the forest pathogenic fungi Armillaria.</title>
        <authorList>
            <person name="Sipos G."/>
            <person name="Prasanna A.N."/>
            <person name="Walter M.C."/>
            <person name="O'Connor E."/>
            <person name="Balint B."/>
            <person name="Krizsan K."/>
            <person name="Kiss B."/>
            <person name="Hess J."/>
            <person name="Varga T."/>
            <person name="Slot J."/>
            <person name="Riley R."/>
            <person name="Boka B."/>
            <person name="Rigling D."/>
            <person name="Barry K."/>
            <person name="Lee J."/>
            <person name="Mihaltcheva S."/>
            <person name="LaButti K."/>
            <person name="Lipzen A."/>
            <person name="Waldron R."/>
            <person name="Moloney N.M."/>
            <person name="Sperisen C."/>
            <person name="Kredics L."/>
            <person name="Vagvoelgyi C."/>
            <person name="Patrignani A."/>
            <person name="Fitzpatrick D."/>
            <person name="Nagy I."/>
            <person name="Doyle S."/>
            <person name="Anderson J.B."/>
            <person name="Grigoriev I.V."/>
            <person name="Gueldener U."/>
            <person name="Muensterkoetter M."/>
            <person name="Nagy L.G."/>
        </authorList>
    </citation>
    <scope>NUCLEOTIDE SEQUENCE [LARGE SCALE GENOMIC DNA]</scope>
    <source>
        <strain evidence="3">C18/9</strain>
    </source>
</reference>
<evidence type="ECO:0000313" key="3">
    <source>
        <dbReference type="Proteomes" id="UP000219338"/>
    </source>
</evidence>
<accession>A0A284S6U7</accession>
<name>A0A284S6U7_ARMOS</name>
<feature type="compositionally biased region" description="Low complexity" evidence="1">
    <location>
        <begin position="49"/>
        <end position="68"/>
    </location>
</feature>
<dbReference type="Proteomes" id="UP000219338">
    <property type="component" value="Unassembled WGS sequence"/>
</dbReference>